<dbReference type="UniPathway" id="UPA00124"/>
<comment type="pathway">
    <text evidence="4">Carbohydrate biosynthesis; dTDP-L-rhamnose biosynthesis.</text>
</comment>
<name>A0A8J3UXT7_9ACTN</name>
<dbReference type="CDD" id="cd00438">
    <property type="entry name" value="cupin_RmlC"/>
    <property type="match status" value="1"/>
</dbReference>
<dbReference type="Proteomes" id="UP000605992">
    <property type="component" value="Unassembled WGS sequence"/>
</dbReference>
<dbReference type="GO" id="GO:0008830">
    <property type="term" value="F:dTDP-4-dehydrorhamnose 3,5-epimerase activity"/>
    <property type="evidence" value="ECO:0007669"/>
    <property type="project" value="UniProtKB-UniRule"/>
</dbReference>
<dbReference type="Pfam" id="PF00908">
    <property type="entry name" value="dTDP_sugar_isom"/>
    <property type="match status" value="1"/>
</dbReference>
<dbReference type="EMBL" id="BOOR01000010">
    <property type="protein sequence ID" value="GII53522.1"/>
    <property type="molecule type" value="Genomic_DNA"/>
</dbReference>
<keyword evidence="4" id="KW-0413">Isomerase</keyword>
<proteinExistence type="inferred from homology"/>
<keyword evidence="6" id="KW-1185">Reference proteome</keyword>
<comment type="subunit">
    <text evidence="4">Homodimer.</text>
</comment>
<reference evidence="5" key="1">
    <citation type="submission" date="2021-01" db="EMBL/GenBank/DDBJ databases">
        <title>Whole genome shotgun sequence of Planotetraspora thailandica NBRC 104271.</title>
        <authorList>
            <person name="Komaki H."/>
            <person name="Tamura T."/>
        </authorList>
    </citation>
    <scope>NUCLEOTIDE SEQUENCE</scope>
    <source>
        <strain evidence="5">NBRC 104271</strain>
    </source>
</reference>
<gene>
    <name evidence="5" type="primary">rfbC</name>
    <name evidence="5" type="ORF">Pth03_19110</name>
</gene>
<comment type="catalytic activity">
    <reaction evidence="4">
        <text>dTDP-4-dehydro-6-deoxy-alpha-D-glucose = dTDP-4-dehydro-beta-L-rhamnose</text>
        <dbReference type="Rhea" id="RHEA:16969"/>
        <dbReference type="ChEBI" id="CHEBI:57649"/>
        <dbReference type="ChEBI" id="CHEBI:62830"/>
        <dbReference type="EC" id="5.1.3.13"/>
    </reaction>
</comment>
<dbReference type="PANTHER" id="PTHR21047:SF2">
    <property type="entry name" value="THYMIDINE DIPHOSPHO-4-KETO-RHAMNOSE 3,5-EPIMERASE"/>
    <property type="match status" value="1"/>
</dbReference>
<evidence type="ECO:0000256" key="2">
    <source>
        <dbReference type="PIRSR" id="PIRSR600888-1"/>
    </source>
</evidence>
<feature type="site" description="Participates in a stacking interaction with the thymidine ring of dTDP-4-oxo-6-deoxyglucose" evidence="3">
    <location>
        <position position="142"/>
    </location>
</feature>
<dbReference type="Gene3D" id="2.60.120.10">
    <property type="entry name" value="Jelly Rolls"/>
    <property type="match status" value="1"/>
</dbReference>
<evidence type="ECO:0000256" key="4">
    <source>
        <dbReference type="RuleBase" id="RU364069"/>
    </source>
</evidence>
<comment type="similarity">
    <text evidence="1 4">Belongs to the dTDP-4-dehydrorhamnose 3,5-epimerase family.</text>
</comment>
<dbReference type="InterPro" id="IPR014710">
    <property type="entry name" value="RmlC-like_jellyroll"/>
</dbReference>
<evidence type="ECO:0000256" key="3">
    <source>
        <dbReference type="PIRSR" id="PIRSR600888-3"/>
    </source>
</evidence>
<evidence type="ECO:0000313" key="6">
    <source>
        <dbReference type="Proteomes" id="UP000605992"/>
    </source>
</evidence>
<dbReference type="GO" id="GO:0005829">
    <property type="term" value="C:cytosol"/>
    <property type="evidence" value="ECO:0007669"/>
    <property type="project" value="TreeGrafter"/>
</dbReference>
<dbReference type="EC" id="5.1.3.13" evidence="4"/>
<sequence length="211" mass="22857">MWDALSVNPLSISGAYVFTPAIHGDERGSFLEWYREDRLIDAAGHPMRLAQANCSISRKGVLRGVHFADVPPGQAKYVTCVSGAVLDVVVDIRTGSPTFGRWEAVELDDRARKGVYIGEGLGHAFMALSDEAVVIYLCSEPYAPAREHGIHPLDPELGIVWPADVEPLLSPKDAAAPTLAEAEATGLLPRYDDCRDYQGRLREAGISDALA</sequence>
<organism evidence="5 6">
    <name type="scientific">Planotetraspora thailandica</name>
    <dbReference type="NCBI Taxonomy" id="487172"/>
    <lineage>
        <taxon>Bacteria</taxon>
        <taxon>Bacillati</taxon>
        <taxon>Actinomycetota</taxon>
        <taxon>Actinomycetes</taxon>
        <taxon>Streptosporangiales</taxon>
        <taxon>Streptosporangiaceae</taxon>
        <taxon>Planotetraspora</taxon>
    </lineage>
</organism>
<dbReference type="SUPFAM" id="SSF51182">
    <property type="entry name" value="RmlC-like cupins"/>
    <property type="match status" value="1"/>
</dbReference>
<dbReference type="InterPro" id="IPR000888">
    <property type="entry name" value="RmlC-like"/>
</dbReference>
<dbReference type="GO" id="GO:0000271">
    <property type="term" value="P:polysaccharide biosynthetic process"/>
    <property type="evidence" value="ECO:0007669"/>
    <property type="project" value="TreeGrafter"/>
</dbReference>
<comment type="function">
    <text evidence="4">Catalyzes the epimerization of the C3' and C5'positions of dTDP-6-deoxy-D-xylo-4-hexulose, forming dTDP-6-deoxy-L-lyxo-4-hexulose.</text>
</comment>
<dbReference type="NCBIfam" id="TIGR01221">
    <property type="entry name" value="rmlC"/>
    <property type="match status" value="1"/>
</dbReference>
<feature type="active site" description="Proton acceptor" evidence="2">
    <location>
        <position position="66"/>
    </location>
</feature>
<evidence type="ECO:0000313" key="5">
    <source>
        <dbReference type="EMBL" id="GII53522.1"/>
    </source>
</evidence>
<protein>
    <recommendedName>
        <fullName evidence="4">dTDP-4-dehydrorhamnose 3,5-epimerase</fullName>
        <ecNumber evidence="4">5.1.3.13</ecNumber>
    </recommendedName>
    <alternativeName>
        <fullName evidence="4">Thymidine diphospho-4-keto-rhamnose 3,5-epimerase</fullName>
    </alternativeName>
</protein>
<comment type="caution">
    <text evidence="5">The sequence shown here is derived from an EMBL/GenBank/DDBJ whole genome shotgun (WGS) entry which is preliminary data.</text>
</comment>
<dbReference type="AlphaFoldDB" id="A0A8J3UXT7"/>
<evidence type="ECO:0000256" key="1">
    <source>
        <dbReference type="ARBA" id="ARBA00010154"/>
    </source>
</evidence>
<dbReference type="GO" id="GO:0019305">
    <property type="term" value="P:dTDP-rhamnose biosynthetic process"/>
    <property type="evidence" value="ECO:0007669"/>
    <property type="project" value="UniProtKB-UniRule"/>
</dbReference>
<accession>A0A8J3UXT7</accession>
<dbReference type="PANTHER" id="PTHR21047">
    <property type="entry name" value="DTDP-6-DEOXY-D-GLUCOSE-3,5 EPIMERASE"/>
    <property type="match status" value="1"/>
</dbReference>
<feature type="active site" description="Proton donor" evidence="2">
    <location>
        <position position="136"/>
    </location>
</feature>
<dbReference type="InterPro" id="IPR011051">
    <property type="entry name" value="RmlC_Cupin_sf"/>
</dbReference>